<keyword evidence="3" id="KW-1185">Reference proteome</keyword>
<evidence type="ECO:0008006" key="4">
    <source>
        <dbReference type="Google" id="ProtNLM"/>
    </source>
</evidence>
<comment type="caution">
    <text evidence="2">The sequence shown here is derived from an EMBL/GenBank/DDBJ whole genome shotgun (WGS) entry which is preliminary data.</text>
</comment>
<dbReference type="EMBL" id="CAUJNA010003394">
    <property type="protein sequence ID" value="CAJ1400991.1"/>
    <property type="molecule type" value="Genomic_DNA"/>
</dbReference>
<sequence length="329" mass="36303">MICGWKARFASLAAALFLGNLLVQSVLSGERKSLGHSSAADPADAEPESPVRRLPRRVARGFLPLPVAVYVQAANAKLWDEMFQCLRAVLRGQAELGGTIDLIVSATDSKTVARYQRNISKLPGVRRWRVLFVENRGGDIGQFLQQIVAEPPGSYSAVLKIHTKSKDSWRRNMLKNLCGSGAVVKSALWGFKEHPGMKLLGPRDFVHVGRHATFTPGFCQAMECRENEVGKARLFMRKDEESMSSTWQLLRPDSEEPLDQLWAIVPGSCWWARGDIFQELLEAAPRLLASMALGASRRGGSGQAQHALERWIPTLALLNSTFLGELDAA</sequence>
<proteinExistence type="predicted"/>
<evidence type="ECO:0000256" key="1">
    <source>
        <dbReference type="SAM" id="SignalP"/>
    </source>
</evidence>
<dbReference type="AlphaFoldDB" id="A0AA36J881"/>
<gene>
    <name evidence="2" type="ORF">EVOR1521_LOCUS24221</name>
</gene>
<feature type="chain" id="PRO_5041433823" description="Glycosyltransferase 2-like domain-containing protein" evidence="1">
    <location>
        <begin position="29"/>
        <end position="329"/>
    </location>
</feature>
<feature type="signal peptide" evidence="1">
    <location>
        <begin position="1"/>
        <end position="28"/>
    </location>
</feature>
<evidence type="ECO:0000313" key="2">
    <source>
        <dbReference type="EMBL" id="CAJ1400991.1"/>
    </source>
</evidence>
<protein>
    <recommendedName>
        <fullName evidence="4">Glycosyltransferase 2-like domain-containing protein</fullName>
    </recommendedName>
</protein>
<dbReference type="Proteomes" id="UP001178507">
    <property type="component" value="Unassembled WGS sequence"/>
</dbReference>
<accession>A0AA36J881</accession>
<reference evidence="2" key="1">
    <citation type="submission" date="2023-08" db="EMBL/GenBank/DDBJ databases">
        <authorList>
            <person name="Chen Y."/>
            <person name="Shah S."/>
            <person name="Dougan E. K."/>
            <person name="Thang M."/>
            <person name="Chan C."/>
        </authorList>
    </citation>
    <scope>NUCLEOTIDE SEQUENCE</scope>
</reference>
<evidence type="ECO:0000313" key="3">
    <source>
        <dbReference type="Proteomes" id="UP001178507"/>
    </source>
</evidence>
<keyword evidence="1" id="KW-0732">Signal</keyword>
<organism evidence="2 3">
    <name type="scientific">Effrenium voratum</name>
    <dbReference type="NCBI Taxonomy" id="2562239"/>
    <lineage>
        <taxon>Eukaryota</taxon>
        <taxon>Sar</taxon>
        <taxon>Alveolata</taxon>
        <taxon>Dinophyceae</taxon>
        <taxon>Suessiales</taxon>
        <taxon>Symbiodiniaceae</taxon>
        <taxon>Effrenium</taxon>
    </lineage>
</organism>
<name>A0AA36J881_9DINO</name>